<dbReference type="Pfam" id="PF04932">
    <property type="entry name" value="Wzy_C"/>
    <property type="match status" value="1"/>
</dbReference>
<evidence type="ECO:0000313" key="8">
    <source>
        <dbReference type="Proteomes" id="UP000007161"/>
    </source>
</evidence>
<keyword evidence="3 5" id="KW-1133">Transmembrane helix</keyword>
<evidence type="ECO:0000259" key="6">
    <source>
        <dbReference type="Pfam" id="PF04932"/>
    </source>
</evidence>
<proteinExistence type="predicted"/>
<feature type="transmembrane region" description="Helical" evidence="5">
    <location>
        <begin position="394"/>
        <end position="409"/>
    </location>
</feature>
<keyword evidence="7" id="KW-0436">Ligase</keyword>
<evidence type="ECO:0000256" key="3">
    <source>
        <dbReference type="ARBA" id="ARBA00022989"/>
    </source>
</evidence>
<feature type="transmembrane region" description="Helical" evidence="5">
    <location>
        <begin position="370"/>
        <end position="388"/>
    </location>
</feature>
<dbReference type="AlphaFoldDB" id="H2J2V8"/>
<dbReference type="OrthoDB" id="115889at2"/>
<name>H2J2V8_MARPK</name>
<accession>H2J2V8</accession>
<feature type="transmembrane region" description="Helical" evidence="5">
    <location>
        <begin position="116"/>
        <end position="137"/>
    </location>
</feature>
<dbReference type="InterPro" id="IPR051533">
    <property type="entry name" value="WaaL-like"/>
</dbReference>
<feature type="transmembrane region" description="Helical" evidence="5">
    <location>
        <begin position="89"/>
        <end position="107"/>
    </location>
</feature>
<dbReference type="GO" id="GO:0016874">
    <property type="term" value="F:ligase activity"/>
    <property type="evidence" value="ECO:0007669"/>
    <property type="project" value="UniProtKB-KW"/>
</dbReference>
<evidence type="ECO:0000256" key="5">
    <source>
        <dbReference type="SAM" id="Phobius"/>
    </source>
</evidence>
<dbReference type="HOGENOM" id="CLU_670458_0_0_0"/>
<dbReference type="PANTHER" id="PTHR37422:SF17">
    <property type="entry name" value="O-ANTIGEN LIGASE"/>
    <property type="match status" value="1"/>
</dbReference>
<dbReference type="eggNOG" id="COG3307">
    <property type="taxonomic scope" value="Bacteria"/>
</dbReference>
<dbReference type="GO" id="GO:0016020">
    <property type="term" value="C:membrane"/>
    <property type="evidence" value="ECO:0007669"/>
    <property type="project" value="UniProtKB-SubCell"/>
</dbReference>
<keyword evidence="4 5" id="KW-0472">Membrane</keyword>
<feature type="transmembrane region" description="Helical" evidence="5">
    <location>
        <begin position="180"/>
        <end position="196"/>
    </location>
</feature>
<dbReference type="Proteomes" id="UP000007161">
    <property type="component" value="Chromosome"/>
</dbReference>
<feature type="transmembrane region" description="Helical" evidence="5">
    <location>
        <begin position="227"/>
        <end position="246"/>
    </location>
</feature>
<feature type="transmembrane region" description="Helical" evidence="5">
    <location>
        <begin position="157"/>
        <end position="175"/>
    </location>
</feature>
<feature type="transmembrane region" description="Helical" evidence="5">
    <location>
        <begin position="57"/>
        <end position="77"/>
    </location>
</feature>
<dbReference type="RefSeq" id="WP_014296720.1">
    <property type="nucleotide sequence ID" value="NC_016751.1"/>
</dbReference>
<dbReference type="EMBL" id="CP003257">
    <property type="protein sequence ID" value="AEX85649.1"/>
    <property type="molecule type" value="Genomic_DNA"/>
</dbReference>
<dbReference type="PANTHER" id="PTHR37422">
    <property type="entry name" value="TEICHURONIC ACID BIOSYNTHESIS PROTEIN TUAE"/>
    <property type="match status" value="1"/>
</dbReference>
<dbReference type="STRING" id="443254.Marpi_1245"/>
<dbReference type="KEGG" id="mpz:Marpi_1245"/>
<keyword evidence="2 5" id="KW-0812">Transmembrane</keyword>
<keyword evidence="8" id="KW-1185">Reference proteome</keyword>
<protein>
    <submittedName>
        <fullName evidence="7">Lipid A core-O-antigen ligase-like enyme</fullName>
    </submittedName>
</protein>
<reference evidence="7 8" key="1">
    <citation type="journal article" date="2012" name="J. Bacteriol.">
        <title>Complete Genome Sequence of the Thermophilic, Piezophilic, Heterotrophic Bacterium Marinitoga piezophila KA3.</title>
        <authorList>
            <person name="Lucas S."/>
            <person name="Han J."/>
            <person name="Lapidus A."/>
            <person name="Cheng J.F."/>
            <person name="Goodwin L.A."/>
            <person name="Pitluck S."/>
            <person name="Peters L."/>
            <person name="Mikhailova N."/>
            <person name="Teshima H."/>
            <person name="Detter J.C."/>
            <person name="Han C."/>
            <person name="Tapia R."/>
            <person name="Land M."/>
            <person name="Hauser L."/>
            <person name="Kyrpides N.C."/>
            <person name="Ivanova N."/>
            <person name="Pagani I."/>
            <person name="Vannier P."/>
            <person name="Oger P."/>
            <person name="Bartlett D.H."/>
            <person name="Noll K.M."/>
            <person name="Woyke T."/>
            <person name="Jebbar M."/>
        </authorList>
    </citation>
    <scope>NUCLEOTIDE SEQUENCE [LARGE SCALE GENOMIC DNA]</scope>
    <source>
        <strain evidence="8">DSM 14283 / JCM 11233 / KA3</strain>
    </source>
</reference>
<organism evidence="7 8">
    <name type="scientific">Marinitoga piezophila (strain DSM 14283 / JCM 11233 / KA3)</name>
    <dbReference type="NCBI Taxonomy" id="443254"/>
    <lineage>
        <taxon>Bacteria</taxon>
        <taxon>Thermotogati</taxon>
        <taxon>Thermotogota</taxon>
        <taxon>Thermotogae</taxon>
        <taxon>Petrotogales</taxon>
        <taxon>Petrotogaceae</taxon>
        <taxon>Marinitoga</taxon>
    </lineage>
</organism>
<evidence type="ECO:0000256" key="1">
    <source>
        <dbReference type="ARBA" id="ARBA00004141"/>
    </source>
</evidence>
<dbReference type="InterPro" id="IPR007016">
    <property type="entry name" value="O-antigen_ligase-rel_domated"/>
</dbReference>
<gene>
    <name evidence="7" type="ordered locus">Marpi_1245</name>
</gene>
<feature type="transmembrane region" description="Helical" evidence="5">
    <location>
        <begin position="333"/>
        <end position="358"/>
    </location>
</feature>
<evidence type="ECO:0000313" key="7">
    <source>
        <dbReference type="EMBL" id="AEX85649.1"/>
    </source>
</evidence>
<feature type="transmembrane region" description="Helical" evidence="5">
    <location>
        <begin position="20"/>
        <end position="45"/>
    </location>
</feature>
<feature type="domain" description="O-antigen ligase-related" evidence="6">
    <location>
        <begin position="185"/>
        <end position="349"/>
    </location>
</feature>
<evidence type="ECO:0000256" key="2">
    <source>
        <dbReference type="ARBA" id="ARBA00022692"/>
    </source>
</evidence>
<feature type="transmembrane region" description="Helical" evidence="5">
    <location>
        <begin position="202"/>
        <end position="218"/>
    </location>
</feature>
<reference evidence="8" key="2">
    <citation type="submission" date="2012-01" db="EMBL/GenBank/DDBJ databases">
        <title>Complete sequence of chromosome of Marinitoga piezophila KA3.</title>
        <authorList>
            <person name="Lucas S."/>
            <person name="Han J."/>
            <person name="Lapidus A."/>
            <person name="Cheng J.-F."/>
            <person name="Goodwin L."/>
            <person name="Pitluck S."/>
            <person name="Peters L."/>
            <person name="Mikhailova N."/>
            <person name="Teshima H."/>
            <person name="Detter J.C."/>
            <person name="Han C."/>
            <person name="Tapia R."/>
            <person name="Land M."/>
            <person name="Hauser L."/>
            <person name="Kyrpides N."/>
            <person name="Ivanova N."/>
            <person name="Pagani I."/>
            <person name="Jebbar M."/>
            <person name="Vannier P."/>
            <person name="Oger P."/>
            <person name="Cario A."/>
            <person name="Bartlett D."/>
            <person name="Noll K.M."/>
            <person name="Woyke T."/>
        </authorList>
    </citation>
    <scope>NUCLEOTIDE SEQUENCE [LARGE SCALE GENOMIC DNA]</scope>
    <source>
        <strain evidence="8">DSM 14283 / JCM 11233 / KA3</strain>
    </source>
</reference>
<comment type="subcellular location">
    <subcellularLocation>
        <location evidence="1">Membrane</location>
        <topology evidence="1">Multi-pass membrane protein</topology>
    </subcellularLocation>
</comment>
<evidence type="ECO:0000256" key="4">
    <source>
        <dbReference type="ARBA" id="ARBA00023136"/>
    </source>
</evidence>
<sequence length="421" mass="49239">MIFNLKDIVLLSFHFGFLFSFFNIVPAYPIFIVLGIVFLILYVYIPEKLVFSRTNKLFYIIGFFYFSSALISGVKLSEFFSYNNFRHDGNFYITYMPLFLPFLHGYFRSKINYKQLLIKIYVFISFITLLLTLSFLLNHPIGISADGIYHYLFKAHNAAGGYYLMISLFGLFLFFEKKSFFYGFLFVSNAVALYFTKSRGSLLAFLWVMGLLIIDFLFKNKKLKKAYYILTIIGSILIIGGAYYLSKEHGVYNLQPTNAEVFDLNNPNRTANISDRLFVLWPRAIDDFLRSPLFGIGFTRYNDLPYRFIGIEHIFMINTSKVFFSDAHAHNSFLHILAETGIIGFIFLILLLKELFFIAKKIPDKFFSQYVYYSIFAIMIAGLTEHRIYTPAQVMPFTIILEIIIYIYYNQIYAEDEIDEN</sequence>